<evidence type="ECO:0000313" key="2">
    <source>
        <dbReference type="EMBL" id="KAH9330041.1"/>
    </source>
</evidence>
<feature type="region of interest" description="Disordered" evidence="1">
    <location>
        <begin position="58"/>
        <end position="82"/>
    </location>
</feature>
<organism evidence="2 3">
    <name type="scientific">Taxus chinensis</name>
    <name type="common">Chinese yew</name>
    <name type="synonym">Taxus wallichiana var. chinensis</name>
    <dbReference type="NCBI Taxonomy" id="29808"/>
    <lineage>
        <taxon>Eukaryota</taxon>
        <taxon>Viridiplantae</taxon>
        <taxon>Streptophyta</taxon>
        <taxon>Embryophyta</taxon>
        <taxon>Tracheophyta</taxon>
        <taxon>Spermatophyta</taxon>
        <taxon>Pinopsida</taxon>
        <taxon>Pinidae</taxon>
        <taxon>Conifers II</taxon>
        <taxon>Cupressales</taxon>
        <taxon>Taxaceae</taxon>
        <taxon>Taxus</taxon>
    </lineage>
</organism>
<dbReference type="Proteomes" id="UP000824469">
    <property type="component" value="Unassembled WGS sequence"/>
</dbReference>
<feature type="non-terminal residue" evidence="2">
    <location>
        <position position="1"/>
    </location>
</feature>
<sequence length="82" mass="8562">THGLLKNGRGYAVVSPLKGKYLDVDVPVSPSLSQILPSGSIDGFLDASSLGAQGRVKRFAEEDKSSARPPIKAMTHAKASPS</sequence>
<keyword evidence="3" id="KW-1185">Reference proteome</keyword>
<gene>
    <name evidence="2" type="ORF">KI387_002149</name>
</gene>
<comment type="caution">
    <text evidence="2">The sequence shown here is derived from an EMBL/GenBank/DDBJ whole genome shotgun (WGS) entry which is preliminary data.</text>
</comment>
<name>A0AA38GX06_TAXCH</name>
<proteinExistence type="predicted"/>
<dbReference type="EMBL" id="JAHRHJ020000001">
    <property type="protein sequence ID" value="KAH9330041.1"/>
    <property type="molecule type" value="Genomic_DNA"/>
</dbReference>
<protein>
    <submittedName>
        <fullName evidence="2">Uncharacterized protein</fullName>
    </submittedName>
</protein>
<evidence type="ECO:0000313" key="3">
    <source>
        <dbReference type="Proteomes" id="UP000824469"/>
    </source>
</evidence>
<accession>A0AA38GX06</accession>
<reference evidence="2 3" key="1">
    <citation type="journal article" date="2021" name="Nat. Plants">
        <title>The Taxus genome provides insights into paclitaxel biosynthesis.</title>
        <authorList>
            <person name="Xiong X."/>
            <person name="Gou J."/>
            <person name="Liao Q."/>
            <person name="Li Y."/>
            <person name="Zhou Q."/>
            <person name="Bi G."/>
            <person name="Li C."/>
            <person name="Du R."/>
            <person name="Wang X."/>
            <person name="Sun T."/>
            <person name="Guo L."/>
            <person name="Liang H."/>
            <person name="Lu P."/>
            <person name="Wu Y."/>
            <person name="Zhang Z."/>
            <person name="Ro D.K."/>
            <person name="Shang Y."/>
            <person name="Huang S."/>
            <person name="Yan J."/>
        </authorList>
    </citation>
    <scope>NUCLEOTIDE SEQUENCE [LARGE SCALE GENOMIC DNA]</scope>
    <source>
        <strain evidence="2">Ta-2019</strain>
    </source>
</reference>
<evidence type="ECO:0000256" key="1">
    <source>
        <dbReference type="SAM" id="MobiDB-lite"/>
    </source>
</evidence>
<dbReference type="AlphaFoldDB" id="A0AA38GX06"/>
<feature type="non-terminal residue" evidence="2">
    <location>
        <position position="82"/>
    </location>
</feature>